<dbReference type="CDD" id="cd06222">
    <property type="entry name" value="RNase_H_like"/>
    <property type="match status" value="1"/>
</dbReference>
<dbReference type="PANTHER" id="PTHR47723:SF19">
    <property type="entry name" value="POLYNUCLEOTIDYL TRANSFERASE, RIBONUCLEASE H-LIKE SUPERFAMILY PROTEIN"/>
    <property type="match status" value="1"/>
</dbReference>
<dbReference type="InterPro" id="IPR012337">
    <property type="entry name" value="RNaseH-like_sf"/>
</dbReference>
<sequence length="122" mass="14051">MKHDKVATAFIIQNHDAQVIQAGGKLLSLISVSYAELMAVWLGVQATMLEHRTTNIWLEDDSSMVIRWFTDSHFHDQLHDPLIQDLQHWKLTTTSFNITHTYREGNQVADYLADLAYFGDFT</sequence>
<reference evidence="3" key="1">
    <citation type="submission" date="2025-08" db="UniProtKB">
        <authorList>
            <consortium name="RefSeq"/>
        </authorList>
    </citation>
    <scope>IDENTIFICATION</scope>
</reference>
<dbReference type="InterPro" id="IPR053151">
    <property type="entry name" value="RNase_H-like"/>
</dbReference>
<protein>
    <submittedName>
        <fullName evidence="3">Uncharacterized protein LOC114914501</fullName>
    </submittedName>
</protein>
<name>A0A8N4IAH9_ELAGV</name>
<evidence type="ECO:0000313" key="2">
    <source>
        <dbReference type="Proteomes" id="UP000504607"/>
    </source>
</evidence>
<accession>A0A8N4IAH9</accession>
<proteinExistence type="predicted"/>
<organism evidence="2 3">
    <name type="scientific">Elaeis guineensis var. tenera</name>
    <name type="common">Oil palm</name>
    <dbReference type="NCBI Taxonomy" id="51953"/>
    <lineage>
        <taxon>Eukaryota</taxon>
        <taxon>Viridiplantae</taxon>
        <taxon>Streptophyta</taxon>
        <taxon>Embryophyta</taxon>
        <taxon>Tracheophyta</taxon>
        <taxon>Spermatophyta</taxon>
        <taxon>Magnoliopsida</taxon>
        <taxon>Liliopsida</taxon>
        <taxon>Arecaceae</taxon>
        <taxon>Arecoideae</taxon>
        <taxon>Cocoseae</taxon>
        <taxon>Elaeidinae</taxon>
        <taxon>Elaeis</taxon>
    </lineage>
</organism>
<dbReference type="OrthoDB" id="777212at2759"/>
<evidence type="ECO:0000313" key="3">
    <source>
        <dbReference type="RefSeq" id="XP_029122232.1"/>
    </source>
</evidence>
<feature type="domain" description="RNase H type-1" evidence="1">
    <location>
        <begin position="7"/>
        <end position="115"/>
    </location>
</feature>
<evidence type="ECO:0000259" key="1">
    <source>
        <dbReference type="Pfam" id="PF13456"/>
    </source>
</evidence>
<dbReference type="InterPro" id="IPR002156">
    <property type="entry name" value="RNaseH_domain"/>
</dbReference>
<dbReference type="PANTHER" id="PTHR47723">
    <property type="entry name" value="OS05G0353850 PROTEIN"/>
    <property type="match status" value="1"/>
</dbReference>
<dbReference type="Gene3D" id="3.30.420.10">
    <property type="entry name" value="Ribonuclease H-like superfamily/Ribonuclease H"/>
    <property type="match status" value="1"/>
</dbReference>
<dbReference type="AlphaFoldDB" id="A0A8N4IAH9"/>
<keyword evidence="2" id="KW-1185">Reference proteome</keyword>
<dbReference type="RefSeq" id="XP_029122232.1">
    <property type="nucleotide sequence ID" value="XM_029266399.1"/>
</dbReference>
<dbReference type="SUPFAM" id="SSF53098">
    <property type="entry name" value="Ribonuclease H-like"/>
    <property type="match status" value="1"/>
</dbReference>
<dbReference type="Pfam" id="PF13456">
    <property type="entry name" value="RVT_3"/>
    <property type="match status" value="1"/>
</dbReference>
<gene>
    <name evidence="3" type="primary">LOC114914501</name>
</gene>
<dbReference type="Proteomes" id="UP000504607">
    <property type="component" value="Chromosome 9"/>
</dbReference>
<dbReference type="InterPro" id="IPR036397">
    <property type="entry name" value="RNaseH_sf"/>
</dbReference>
<dbReference type="GO" id="GO:0004523">
    <property type="term" value="F:RNA-DNA hybrid ribonuclease activity"/>
    <property type="evidence" value="ECO:0007669"/>
    <property type="project" value="InterPro"/>
</dbReference>
<dbReference type="GO" id="GO:0003676">
    <property type="term" value="F:nucleic acid binding"/>
    <property type="evidence" value="ECO:0007669"/>
    <property type="project" value="InterPro"/>
</dbReference>
<dbReference type="InterPro" id="IPR044730">
    <property type="entry name" value="RNase_H-like_dom_plant"/>
</dbReference>